<organism evidence="6 7">
    <name type="scientific">Nonomuraea diastatica</name>
    <dbReference type="NCBI Taxonomy" id="1848329"/>
    <lineage>
        <taxon>Bacteria</taxon>
        <taxon>Bacillati</taxon>
        <taxon>Actinomycetota</taxon>
        <taxon>Actinomycetes</taxon>
        <taxon>Streptosporangiales</taxon>
        <taxon>Streptosporangiaceae</taxon>
        <taxon>Nonomuraea</taxon>
    </lineage>
</organism>
<feature type="domain" description="HTH marR-type" evidence="5">
    <location>
        <begin position="14"/>
        <end position="148"/>
    </location>
</feature>
<keyword evidence="7" id="KW-1185">Reference proteome</keyword>
<evidence type="ECO:0000256" key="4">
    <source>
        <dbReference type="SAM" id="MobiDB-lite"/>
    </source>
</evidence>
<dbReference type="PROSITE" id="PS01117">
    <property type="entry name" value="HTH_MARR_1"/>
    <property type="match status" value="1"/>
</dbReference>
<dbReference type="OrthoDB" id="3573114at2"/>
<gene>
    <name evidence="6" type="ORF">E1294_08095</name>
</gene>
<dbReference type="GO" id="GO:0003677">
    <property type="term" value="F:DNA binding"/>
    <property type="evidence" value="ECO:0007669"/>
    <property type="project" value="UniProtKB-KW"/>
</dbReference>
<evidence type="ECO:0000313" key="6">
    <source>
        <dbReference type="EMBL" id="TDD23677.1"/>
    </source>
</evidence>
<evidence type="ECO:0000256" key="3">
    <source>
        <dbReference type="ARBA" id="ARBA00023163"/>
    </source>
</evidence>
<feature type="compositionally biased region" description="Low complexity" evidence="4">
    <location>
        <begin position="149"/>
        <end position="161"/>
    </location>
</feature>
<dbReference type="InterPro" id="IPR023187">
    <property type="entry name" value="Tscrpt_reg_MarR-type_CS"/>
</dbReference>
<dbReference type="SMART" id="SM00347">
    <property type="entry name" value="HTH_MARR"/>
    <property type="match status" value="1"/>
</dbReference>
<dbReference type="InterPro" id="IPR036388">
    <property type="entry name" value="WH-like_DNA-bd_sf"/>
</dbReference>
<dbReference type="PROSITE" id="PS50995">
    <property type="entry name" value="HTH_MARR_2"/>
    <property type="match status" value="1"/>
</dbReference>
<proteinExistence type="predicted"/>
<evidence type="ECO:0000313" key="7">
    <source>
        <dbReference type="Proteomes" id="UP000294543"/>
    </source>
</evidence>
<feature type="region of interest" description="Disordered" evidence="4">
    <location>
        <begin position="149"/>
        <end position="170"/>
    </location>
</feature>
<dbReference type="GO" id="GO:0006950">
    <property type="term" value="P:response to stress"/>
    <property type="evidence" value="ECO:0007669"/>
    <property type="project" value="TreeGrafter"/>
</dbReference>
<evidence type="ECO:0000256" key="2">
    <source>
        <dbReference type="ARBA" id="ARBA00023125"/>
    </source>
</evidence>
<dbReference type="InterPro" id="IPR039422">
    <property type="entry name" value="MarR/SlyA-like"/>
</dbReference>
<evidence type="ECO:0000259" key="5">
    <source>
        <dbReference type="PROSITE" id="PS50995"/>
    </source>
</evidence>
<keyword evidence="2" id="KW-0238">DNA-binding</keyword>
<dbReference type="EMBL" id="SMKP01000016">
    <property type="protein sequence ID" value="TDD23677.1"/>
    <property type="molecule type" value="Genomic_DNA"/>
</dbReference>
<dbReference type="Gene3D" id="1.10.10.10">
    <property type="entry name" value="Winged helix-like DNA-binding domain superfamily/Winged helix DNA-binding domain"/>
    <property type="match status" value="1"/>
</dbReference>
<dbReference type="PANTHER" id="PTHR33164">
    <property type="entry name" value="TRANSCRIPTIONAL REGULATOR, MARR FAMILY"/>
    <property type="match status" value="1"/>
</dbReference>
<sequence length="170" mass="18112">MPERQSAQMNGEDQAAVISAVLAGSRLLVAIAARSLGAVGDRVTLPQFRMLVVLSGHGETKLVTMAELLDVNSSTAMRMADRLAAAGLVVREVNPMNRRESLMRLTDEGRRIVDQVTARRRDEIAAIVSRMSPAERQALISAMAAFNEAGGEPAAPTPEAGSHPLGWPDA</sequence>
<accession>A0A4V2YFL8</accession>
<keyword evidence="1" id="KW-0805">Transcription regulation</keyword>
<evidence type="ECO:0000256" key="1">
    <source>
        <dbReference type="ARBA" id="ARBA00023015"/>
    </source>
</evidence>
<name>A0A4V2YFL8_9ACTN</name>
<dbReference type="Pfam" id="PF01047">
    <property type="entry name" value="MarR"/>
    <property type="match status" value="1"/>
</dbReference>
<dbReference type="InterPro" id="IPR000835">
    <property type="entry name" value="HTH_MarR-typ"/>
</dbReference>
<comment type="caution">
    <text evidence="6">The sequence shown here is derived from an EMBL/GenBank/DDBJ whole genome shotgun (WGS) entry which is preliminary data.</text>
</comment>
<protein>
    <submittedName>
        <fullName evidence="6">MarR family transcriptional regulator</fullName>
    </submittedName>
</protein>
<reference evidence="6 7" key="1">
    <citation type="submission" date="2019-03" db="EMBL/GenBank/DDBJ databases">
        <title>Draft genome sequences of novel Actinobacteria.</title>
        <authorList>
            <person name="Sahin N."/>
            <person name="Ay H."/>
            <person name="Saygin H."/>
        </authorList>
    </citation>
    <scope>NUCLEOTIDE SEQUENCE [LARGE SCALE GENOMIC DNA]</scope>
    <source>
        <strain evidence="6 7">KC712</strain>
    </source>
</reference>
<dbReference type="SUPFAM" id="SSF46785">
    <property type="entry name" value="Winged helix' DNA-binding domain"/>
    <property type="match status" value="1"/>
</dbReference>
<dbReference type="PANTHER" id="PTHR33164:SF94">
    <property type="entry name" value="TRANSCRIPTIONAL REGULATORY PROTEIN-RELATED"/>
    <property type="match status" value="1"/>
</dbReference>
<dbReference type="Proteomes" id="UP000294543">
    <property type="component" value="Unassembled WGS sequence"/>
</dbReference>
<dbReference type="AlphaFoldDB" id="A0A4V2YFL8"/>
<keyword evidence="3" id="KW-0804">Transcription</keyword>
<dbReference type="InterPro" id="IPR036390">
    <property type="entry name" value="WH_DNA-bd_sf"/>
</dbReference>
<dbReference type="GO" id="GO:0003700">
    <property type="term" value="F:DNA-binding transcription factor activity"/>
    <property type="evidence" value="ECO:0007669"/>
    <property type="project" value="InterPro"/>
</dbReference>